<feature type="chain" id="PRO_5020409380" description="Copper-binding protein MbnP-like domain-containing protein" evidence="1">
    <location>
        <begin position="21"/>
        <end position="263"/>
    </location>
</feature>
<organism evidence="3 4">
    <name type="scientific">Dyadobacter frigoris</name>
    <dbReference type="NCBI Taxonomy" id="2576211"/>
    <lineage>
        <taxon>Bacteria</taxon>
        <taxon>Pseudomonadati</taxon>
        <taxon>Bacteroidota</taxon>
        <taxon>Cytophagia</taxon>
        <taxon>Cytophagales</taxon>
        <taxon>Spirosomataceae</taxon>
        <taxon>Dyadobacter</taxon>
    </lineage>
</organism>
<proteinExistence type="predicted"/>
<dbReference type="Proteomes" id="UP000304900">
    <property type="component" value="Unassembled WGS sequence"/>
</dbReference>
<gene>
    <name evidence="3" type="ORF">FDK13_33575</name>
</gene>
<dbReference type="Pfam" id="PF20243">
    <property type="entry name" value="MbnP"/>
    <property type="match status" value="1"/>
</dbReference>
<dbReference type="PROSITE" id="PS51257">
    <property type="entry name" value="PROKAR_LIPOPROTEIN"/>
    <property type="match status" value="1"/>
</dbReference>
<name>A0A4U6CPZ6_9BACT</name>
<feature type="domain" description="Copper-binding protein MbnP-like" evidence="2">
    <location>
        <begin position="33"/>
        <end position="235"/>
    </location>
</feature>
<reference evidence="3 4" key="1">
    <citation type="submission" date="2019-05" db="EMBL/GenBank/DDBJ databases">
        <title>Dyadobacter AR-3-8 sp. nov., isolated from arctic soil.</title>
        <authorList>
            <person name="Chaudhary D.K."/>
        </authorList>
    </citation>
    <scope>NUCLEOTIDE SEQUENCE [LARGE SCALE GENOMIC DNA]</scope>
    <source>
        <strain evidence="3 4">AR-3-8</strain>
    </source>
</reference>
<evidence type="ECO:0000313" key="4">
    <source>
        <dbReference type="Proteomes" id="UP000304900"/>
    </source>
</evidence>
<accession>A0A4U6CPZ6</accession>
<evidence type="ECO:0000313" key="3">
    <source>
        <dbReference type="EMBL" id="TKT85695.1"/>
    </source>
</evidence>
<protein>
    <recommendedName>
        <fullName evidence="2">Copper-binding protein MbnP-like domain-containing protein</fullName>
    </recommendedName>
</protein>
<dbReference type="EMBL" id="SZVO01000029">
    <property type="protein sequence ID" value="TKT85695.1"/>
    <property type="molecule type" value="Genomic_DNA"/>
</dbReference>
<dbReference type="AlphaFoldDB" id="A0A4U6CPZ6"/>
<dbReference type="OrthoDB" id="1422031at2"/>
<dbReference type="RefSeq" id="WP_137344397.1">
    <property type="nucleotide sequence ID" value="NZ_BSQH01000015.1"/>
</dbReference>
<evidence type="ECO:0000259" key="2">
    <source>
        <dbReference type="Pfam" id="PF20243"/>
    </source>
</evidence>
<feature type="signal peptide" evidence="1">
    <location>
        <begin position="1"/>
        <end position="20"/>
    </location>
</feature>
<evidence type="ECO:0000256" key="1">
    <source>
        <dbReference type="SAM" id="SignalP"/>
    </source>
</evidence>
<keyword evidence="4" id="KW-1185">Reference proteome</keyword>
<dbReference type="InterPro" id="IPR046863">
    <property type="entry name" value="MbnP-like_dom"/>
</dbReference>
<comment type="caution">
    <text evidence="3">The sequence shown here is derived from an EMBL/GenBank/DDBJ whole genome shotgun (WGS) entry which is preliminary data.</text>
</comment>
<sequence length="263" mass="28316">MKHILILLTVAALFSSCSNDDDSSDVVTPVASQKTTITFDARAGSSDFALNKDFTIGTQVYNFTKLRYWVSNISLTDSKGVEYKVPNSYYLMEEVGDLDLTGTVNGGKMIYPANKRESITLSEIPAGDYKKITFSIGVDSKYNDNLSLQAGELSIANGMSSIAWMWHTSYIFSSIAGTVKQGTDAASFLSETGLNANFKTVSVDFNSTVDLSKPVILNVDVTKVFDGVDLVKNPKIDASSATLMSAVAVNMATKTITLGSVVK</sequence>
<keyword evidence="1" id="KW-0732">Signal</keyword>